<comment type="caution">
    <text evidence="11">The sequence shown here is derived from an EMBL/GenBank/DDBJ whole genome shotgun (WGS) entry which is preliminary data.</text>
</comment>
<name>A0ABV7HV00_9GAMM</name>
<dbReference type="PANTHER" id="PTHR13693:SF100">
    <property type="entry name" value="8-AMINO-7-OXONONANOATE SYNTHASE"/>
    <property type="match status" value="1"/>
</dbReference>
<feature type="binding site" evidence="9">
    <location>
        <position position="22"/>
    </location>
    <ligand>
        <name>substrate</name>
    </ligand>
</feature>
<dbReference type="PROSITE" id="PS00599">
    <property type="entry name" value="AA_TRANSFER_CLASS_2"/>
    <property type="match status" value="1"/>
</dbReference>
<evidence type="ECO:0000256" key="9">
    <source>
        <dbReference type="HAMAP-Rule" id="MF_01693"/>
    </source>
</evidence>
<dbReference type="InterPro" id="IPR015422">
    <property type="entry name" value="PyrdxlP-dep_Trfase_small"/>
</dbReference>
<gene>
    <name evidence="9 11" type="primary">bioF</name>
    <name evidence="11" type="ORF">ACFOEB_14610</name>
</gene>
<sequence>MNPFDQHLQAVLAERRLQHRYRQRREVSSAQGPVLTVDGRELVGFCSNDYLGLAAHPEMVDAMNAAARELGVGSGASHLVCGHSREHHELEHELAEYTGRERALLFSTGYMANLGAITALVGKGDAIWQDRLNHASMLDAGALSGARFGRFLHNDPQSLHSKMAGFTGNRQLVAVDGVFSMDGDLAPLPELAATVNDHNGWLMVDDAHGFGCLGATGAGSCEHFGLNQTDVPVMMGTLGKAIGSFGAFIAGSERLIESLIQLSRSYIYTTAMPPAVAAATRVGLRLAQTDSWRREHLDELIAHFRKGASELGYQLMGSPTPIQPIVIGADADAVALSEALRQRGFWVSAIRPPTVPEGSARLRVTLTAGHSVAQVDGLLAALKDVQP</sequence>
<dbReference type="Gene3D" id="3.90.1150.10">
    <property type="entry name" value="Aspartate Aminotransferase, domain 1"/>
    <property type="match status" value="1"/>
</dbReference>
<evidence type="ECO:0000256" key="5">
    <source>
        <dbReference type="ARBA" id="ARBA00022679"/>
    </source>
</evidence>
<comment type="pathway">
    <text evidence="2 9">Cofactor biosynthesis; biotin biosynthesis.</text>
</comment>
<dbReference type="InterPro" id="IPR004723">
    <property type="entry name" value="AONS_Archaea/Proteobacteria"/>
</dbReference>
<keyword evidence="6 9" id="KW-0093">Biotin biosynthesis</keyword>
<feature type="binding site" evidence="9">
    <location>
        <position position="180"/>
    </location>
    <ligand>
        <name>pyridoxal 5'-phosphate</name>
        <dbReference type="ChEBI" id="CHEBI:597326"/>
    </ligand>
</feature>
<dbReference type="NCBIfam" id="TIGR00858">
    <property type="entry name" value="bioF"/>
    <property type="match status" value="1"/>
</dbReference>
<evidence type="ECO:0000313" key="11">
    <source>
        <dbReference type="EMBL" id="MFC3156441.1"/>
    </source>
</evidence>
<dbReference type="HAMAP" id="MF_01693">
    <property type="entry name" value="BioF_aminotrans_2"/>
    <property type="match status" value="1"/>
</dbReference>
<evidence type="ECO:0000256" key="2">
    <source>
        <dbReference type="ARBA" id="ARBA00004746"/>
    </source>
</evidence>
<dbReference type="SUPFAM" id="SSF53383">
    <property type="entry name" value="PLP-dependent transferases"/>
    <property type="match status" value="1"/>
</dbReference>
<dbReference type="InterPro" id="IPR004839">
    <property type="entry name" value="Aminotransferase_I/II_large"/>
</dbReference>
<proteinExistence type="inferred from homology"/>
<dbReference type="CDD" id="cd06454">
    <property type="entry name" value="KBL_like"/>
    <property type="match status" value="1"/>
</dbReference>
<dbReference type="Gene3D" id="3.40.640.10">
    <property type="entry name" value="Type I PLP-dependent aspartate aminotransferase-like (Major domain)"/>
    <property type="match status" value="1"/>
</dbReference>
<evidence type="ECO:0000259" key="10">
    <source>
        <dbReference type="Pfam" id="PF00155"/>
    </source>
</evidence>
<evidence type="ECO:0000256" key="6">
    <source>
        <dbReference type="ARBA" id="ARBA00022756"/>
    </source>
</evidence>
<accession>A0ABV7HV00</accession>
<evidence type="ECO:0000256" key="7">
    <source>
        <dbReference type="ARBA" id="ARBA00022898"/>
    </source>
</evidence>
<comment type="cofactor">
    <cofactor evidence="1 9">
        <name>pyridoxal 5'-phosphate</name>
        <dbReference type="ChEBI" id="CHEBI:597326"/>
    </cofactor>
</comment>
<evidence type="ECO:0000256" key="1">
    <source>
        <dbReference type="ARBA" id="ARBA00001933"/>
    </source>
</evidence>
<evidence type="ECO:0000313" key="12">
    <source>
        <dbReference type="Proteomes" id="UP001595548"/>
    </source>
</evidence>
<feature type="binding site" evidence="9">
    <location>
        <position position="237"/>
    </location>
    <ligand>
        <name>pyridoxal 5'-phosphate</name>
        <dbReference type="ChEBI" id="CHEBI:597326"/>
    </ligand>
</feature>
<keyword evidence="12" id="KW-1185">Reference proteome</keyword>
<dbReference type="InterPro" id="IPR022834">
    <property type="entry name" value="AONS_Proteobacteria"/>
</dbReference>
<dbReference type="InterPro" id="IPR050087">
    <property type="entry name" value="AON_synthase_class-II"/>
</dbReference>
<dbReference type="InterPro" id="IPR001917">
    <property type="entry name" value="Aminotrans_II_pyridoxalP_BS"/>
</dbReference>
<dbReference type="Proteomes" id="UP001595548">
    <property type="component" value="Unassembled WGS sequence"/>
</dbReference>
<feature type="domain" description="Aminotransferase class I/classII large" evidence="10">
    <location>
        <begin position="41"/>
        <end position="382"/>
    </location>
</feature>
<evidence type="ECO:0000256" key="8">
    <source>
        <dbReference type="ARBA" id="ARBA00047715"/>
    </source>
</evidence>
<feature type="modified residue" description="N6-(pyridoxal phosphate)lysine" evidence="9">
    <location>
        <position position="240"/>
    </location>
</feature>
<keyword evidence="5 9" id="KW-0808">Transferase</keyword>
<evidence type="ECO:0000256" key="4">
    <source>
        <dbReference type="ARBA" id="ARBA00011738"/>
    </source>
</evidence>
<comment type="subunit">
    <text evidence="4 9">Homodimer.</text>
</comment>
<feature type="binding site" evidence="9">
    <location>
        <begin position="109"/>
        <end position="110"/>
    </location>
    <ligand>
        <name>pyridoxal 5'-phosphate</name>
        <dbReference type="ChEBI" id="CHEBI:597326"/>
    </ligand>
</feature>
<dbReference type="InterPro" id="IPR015424">
    <property type="entry name" value="PyrdxlP-dep_Trfase"/>
</dbReference>
<dbReference type="EC" id="2.3.1.47" evidence="9"/>
<feature type="binding site" evidence="9">
    <location>
        <position position="354"/>
    </location>
    <ligand>
        <name>substrate</name>
    </ligand>
</feature>
<comment type="catalytic activity">
    <reaction evidence="8 9">
        <text>6-carboxyhexanoyl-[ACP] + L-alanine + H(+) = (8S)-8-amino-7-oxononanoate + holo-[ACP] + CO2</text>
        <dbReference type="Rhea" id="RHEA:42288"/>
        <dbReference type="Rhea" id="RHEA-COMP:9685"/>
        <dbReference type="Rhea" id="RHEA-COMP:9955"/>
        <dbReference type="ChEBI" id="CHEBI:15378"/>
        <dbReference type="ChEBI" id="CHEBI:16526"/>
        <dbReference type="ChEBI" id="CHEBI:57972"/>
        <dbReference type="ChEBI" id="CHEBI:64479"/>
        <dbReference type="ChEBI" id="CHEBI:78846"/>
        <dbReference type="ChEBI" id="CHEBI:149468"/>
        <dbReference type="EC" id="2.3.1.47"/>
    </reaction>
</comment>
<dbReference type="InterPro" id="IPR015421">
    <property type="entry name" value="PyrdxlP-dep_Trfase_major"/>
</dbReference>
<organism evidence="11 12">
    <name type="scientific">Gilvimarinus japonicus</name>
    <dbReference type="NCBI Taxonomy" id="1796469"/>
    <lineage>
        <taxon>Bacteria</taxon>
        <taxon>Pseudomonadati</taxon>
        <taxon>Pseudomonadota</taxon>
        <taxon>Gammaproteobacteria</taxon>
        <taxon>Cellvibrionales</taxon>
        <taxon>Cellvibrionaceae</taxon>
        <taxon>Gilvimarinus</taxon>
    </lineage>
</organism>
<keyword evidence="11" id="KW-0012">Acyltransferase</keyword>
<comment type="similarity">
    <text evidence="3 9">Belongs to the class-II pyridoxal-phosphate-dependent aminotransferase family. BioF subfamily.</text>
</comment>
<evidence type="ECO:0000256" key="3">
    <source>
        <dbReference type="ARBA" id="ARBA00010008"/>
    </source>
</evidence>
<dbReference type="GO" id="GO:0008710">
    <property type="term" value="F:8-amino-7-oxononanoate synthase activity"/>
    <property type="evidence" value="ECO:0007669"/>
    <property type="project" value="UniProtKB-EC"/>
</dbReference>
<comment type="function">
    <text evidence="9">Catalyzes the decarboxylative condensation of pimeloyl-[acyl-carrier protein] and L-alanine to produce 8-amino-7-oxononanoate (AON), [acyl-carrier protein], and carbon dioxide.</text>
</comment>
<feature type="binding site" evidence="9">
    <location>
        <position position="134"/>
    </location>
    <ligand>
        <name>substrate</name>
    </ligand>
</feature>
<dbReference type="PANTHER" id="PTHR13693">
    <property type="entry name" value="CLASS II AMINOTRANSFERASE/8-AMINO-7-OXONONANOATE SYNTHASE"/>
    <property type="match status" value="1"/>
</dbReference>
<keyword evidence="7 9" id="KW-0663">Pyridoxal phosphate</keyword>
<dbReference type="RefSeq" id="WP_382417686.1">
    <property type="nucleotide sequence ID" value="NZ_AP031500.1"/>
</dbReference>
<dbReference type="EMBL" id="JBHRTL010000031">
    <property type="protein sequence ID" value="MFC3156441.1"/>
    <property type="molecule type" value="Genomic_DNA"/>
</dbReference>
<dbReference type="Pfam" id="PF00155">
    <property type="entry name" value="Aminotran_1_2"/>
    <property type="match status" value="1"/>
</dbReference>
<protein>
    <recommendedName>
        <fullName evidence="9">8-amino-7-oxononanoate synthase</fullName>
        <shortName evidence="9">AONS</shortName>
        <ecNumber evidence="9">2.3.1.47</ecNumber>
    </recommendedName>
    <alternativeName>
        <fullName evidence="9">7-keto-8-amino-pelargonic acid synthase</fullName>
        <shortName evidence="9">7-KAP synthase</shortName>
        <shortName evidence="9">KAPA synthase</shortName>
    </alternativeName>
    <alternativeName>
        <fullName evidence="9">8-amino-7-ketopelargonate synthase</fullName>
    </alternativeName>
</protein>
<feature type="binding site" evidence="9">
    <location>
        <position position="208"/>
    </location>
    <ligand>
        <name>pyridoxal 5'-phosphate</name>
        <dbReference type="ChEBI" id="CHEBI:597326"/>
    </ligand>
</feature>
<reference evidence="12" key="1">
    <citation type="journal article" date="2019" name="Int. J. Syst. Evol. Microbiol.">
        <title>The Global Catalogue of Microorganisms (GCM) 10K type strain sequencing project: providing services to taxonomists for standard genome sequencing and annotation.</title>
        <authorList>
            <consortium name="The Broad Institute Genomics Platform"/>
            <consortium name="The Broad Institute Genome Sequencing Center for Infectious Disease"/>
            <person name="Wu L."/>
            <person name="Ma J."/>
        </authorList>
    </citation>
    <scope>NUCLEOTIDE SEQUENCE [LARGE SCALE GENOMIC DNA]</scope>
    <source>
        <strain evidence="12">KCTC 52141</strain>
    </source>
</reference>